<evidence type="ECO:0000313" key="2">
    <source>
        <dbReference type="Proteomes" id="UP000019335"/>
    </source>
</evidence>
<dbReference type="AlphaFoldDB" id="W7TLG1"/>
<name>W7TLG1_9STRA</name>
<dbReference type="EMBL" id="AZIL01000571">
    <property type="protein sequence ID" value="EWM26892.1"/>
    <property type="molecule type" value="Genomic_DNA"/>
</dbReference>
<proteinExistence type="predicted"/>
<dbReference type="Proteomes" id="UP000019335">
    <property type="component" value="Chromosome 8"/>
</dbReference>
<evidence type="ECO:0000313" key="1">
    <source>
        <dbReference type="EMBL" id="EWM26892.1"/>
    </source>
</evidence>
<sequence length="75" mass="8229">MLDNLQLFEAKVGKLRCLEALGDYPSLLVEATRLKNTLLAAGSKPVTEEGQPREWAGWTFQPGSALPPFAVDRDT</sequence>
<accession>W7TLG1</accession>
<gene>
    <name evidence="1" type="ORF">Naga_100872g1</name>
</gene>
<keyword evidence="2" id="KW-1185">Reference proteome</keyword>
<protein>
    <submittedName>
        <fullName evidence="1">Uncharacterized protein</fullName>
    </submittedName>
</protein>
<organism evidence="1 2">
    <name type="scientific">Nannochloropsis gaditana</name>
    <dbReference type="NCBI Taxonomy" id="72520"/>
    <lineage>
        <taxon>Eukaryota</taxon>
        <taxon>Sar</taxon>
        <taxon>Stramenopiles</taxon>
        <taxon>Ochrophyta</taxon>
        <taxon>Eustigmatophyceae</taxon>
        <taxon>Eustigmatales</taxon>
        <taxon>Monodopsidaceae</taxon>
        <taxon>Nannochloropsis</taxon>
    </lineage>
</organism>
<comment type="caution">
    <text evidence="1">The sequence shown here is derived from an EMBL/GenBank/DDBJ whole genome shotgun (WGS) entry which is preliminary data.</text>
</comment>
<reference evidence="1 2" key="1">
    <citation type="journal article" date="2014" name="Mol. Plant">
        <title>Chromosome Scale Genome Assembly and Transcriptome Profiling of Nannochloropsis gaditana in Nitrogen Depletion.</title>
        <authorList>
            <person name="Corteggiani Carpinelli E."/>
            <person name="Telatin A."/>
            <person name="Vitulo N."/>
            <person name="Forcato C."/>
            <person name="D'Angelo M."/>
            <person name="Schiavon R."/>
            <person name="Vezzi A."/>
            <person name="Giacometti G.M."/>
            <person name="Morosinotto T."/>
            <person name="Valle G."/>
        </authorList>
    </citation>
    <scope>NUCLEOTIDE SEQUENCE [LARGE SCALE GENOMIC DNA]</scope>
    <source>
        <strain evidence="1 2">B-31</strain>
    </source>
</reference>